<evidence type="ECO:0000313" key="2">
    <source>
        <dbReference type="EMBL" id="MBD2563433.1"/>
    </source>
</evidence>
<evidence type="ECO:0000313" key="3">
    <source>
        <dbReference type="Proteomes" id="UP000604661"/>
    </source>
</evidence>
<dbReference type="Pfam" id="PF05050">
    <property type="entry name" value="Methyltransf_21"/>
    <property type="match status" value="1"/>
</dbReference>
<proteinExistence type="predicted"/>
<organism evidence="2 3">
    <name type="scientific">Nostoc linckia FACHB-391</name>
    <dbReference type="NCBI Taxonomy" id="2692906"/>
    <lineage>
        <taxon>Bacteria</taxon>
        <taxon>Bacillati</taxon>
        <taxon>Cyanobacteriota</taxon>
        <taxon>Cyanophyceae</taxon>
        <taxon>Nostocales</taxon>
        <taxon>Nostocaceae</taxon>
        <taxon>Nostoc</taxon>
    </lineage>
</organism>
<sequence length="267" mass="30706">MDKNLIIDVGVHTGEDTEFYLKKGFRVIGIEAHPELYEATKKRLNLYIENGQLTLLNIAVSPKDEPVTFYANLERSFWGTTSPDWAIRNESSFDAPSIEMVVEGRRFESILKEFGIPYYLKVDIEGADLLCIQALRHFDNKPQFLSIESTKTSWKELLEEFALLKELGYHKFKAISQGHVPKQVCPSPAREGQYIKHQFEYGASGLFGEETPDTWLSESEVIKVYKGIFLTYKIIGVNGIIYRFPLGKMLLDRLNIKEPWYDTHVSL</sequence>
<dbReference type="Gene3D" id="3.40.50.150">
    <property type="entry name" value="Vaccinia Virus protein VP39"/>
    <property type="match status" value="1"/>
</dbReference>
<gene>
    <name evidence="2" type="ORF">H6G95_23030</name>
</gene>
<dbReference type="Proteomes" id="UP000604661">
    <property type="component" value="Unassembled WGS sequence"/>
</dbReference>
<comment type="caution">
    <text evidence="2">The sequence shown here is derived from an EMBL/GenBank/DDBJ whole genome shotgun (WGS) entry which is preliminary data.</text>
</comment>
<dbReference type="GO" id="GO:0032259">
    <property type="term" value="P:methylation"/>
    <property type="evidence" value="ECO:0007669"/>
    <property type="project" value="UniProtKB-KW"/>
</dbReference>
<feature type="domain" description="Methyltransferase FkbM" evidence="1">
    <location>
        <begin position="8"/>
        <end position="170"/>
    </location>
</feature>
<reference evidence="2 3" key="1">
    <citation type="journal article" date="2020" name="ISME J.">
        <title>Comparative genomics reveals insights into cyanobacterial evolution and habitat adaptation.</title>
        <authorList>
            <person name="Chen M.Y."/>
            <person name="Teng W.K."/>
            <person name="Zhao L."/>
            <person name="Hu C.X."/>
            <person name="Zhou Y.K."/>
            <person name="Han B.P."/>
            <person name="Song L.R."/>
            <person name="Shu W.S."/>
        </authorList>
    </citation>
    <scope>NUCLEOTIDE SEQUENCE [LARGE SCALE GENOMIC DNA]</scope>
    <source>
        <strain evidence="2 3">FACHB-391</strain>
    </source>
</reference>
<keyword evidence="3" id="KW-1185">Reference proteome</keyword>
<dbReference type="NCBIfam" id="TIGR01444">
    <property type="entry name" value="fkbM_fam"/>
    <property type="match status" value="1"/>
</dbReference>
<dbReference type="InterPro" id="IPR006342">
    <property type="entry name" value="FkbM_mtfrase"/>
</dbReference>
<dbReference type="RefSeq" id="WP_190896267.1">
    <property type="nucleotide sequence ID" value="NZ_JACJTE010000030.1"/>
</dbReference>
<dbReference type="SUPFAM" id="SSF53335">
    <property type="entry name" value="S-adenosyl-L-methionine-dependent methyltransferases"/>
    <property type="match status" value="1"/>
</dbReference>
<dbReference type="GO" id="GO:0008168">
    <property type="term" value="F:methyltransferase activity"/>
    <property type="evidence" value="ECO:0007669"/>
    <property type="project" value="UniProtKB-KW"/>
</dbReference>
<keyword evidence="2" id="KW-0489">Methyltransferase</keyword>
<accession>A0ABR8EZT5</accession>
<dbReference type="InterPro" id="IPR029063">
    <property type="entry name" value="SAM-dependent_MTases_sf"/>
</dbReference>
<keyword evidence="2" id="KW-0808">Transferase</keyword>
<name>A0ABR8EZT5_NOSLI</name>
<evidence type="ECO:0000259" key="1">
    <source>
        <dbReference type="Pfam" id="PF05050"/>
    </source>
</evidence>
<protein>
    <submittedName>
        <fullName evidence="2">FkbM family methyltransferase</fullName>
    </submittedName>
</protein>
<dbReference type="EMBL" id="JACJTE010000030">
    <property type="protein sequence ID" value="MBD2563433.1"/>
    <property type="molecule type" value="Genomic_DNA"/>
</dbReference>